<dbReference type="EMBL" id="CP003060">
    <property type="protein sequence ID" value="AEP29419.1"/>
    <property type="molecule type" value="Genomic_DNA"/>
</dbReference>
<accession>G4QL29</accession>
<dbReference type="HOGENOM" id="CLU_144110_0_0_6"/>
<gene>
    <name evidence="1" type="ordered locus">GNIT_1295</name>
</gene>
<dbReference type="RefSeq" id="WP_014108293.1">
    <property type="nucleotide sequence ID" value="NC_016041.1"/>
</dbReference>
<protein>
    <recommendedName>
        <fullName evidence="3">SRPBCC family protein</fullName>
    </recommendedName>
</protein>
<sequence length="153" mass="16882">MTVKVKIDLHREFIVAADIDTVFSLLSNVPASAAYFPKVHKLTPLSDNAFRWVMEKVALGIYSIETSYACQYISDTDAKTIVWVPIEGEGNATVSGKWTLTKFAAGTKVLFETQAELILPVSGLLQLAISPLVKIEFTGLVDTYLNNLQDLWA</sequence>
<dbReference type="eggNOG" id="COG2867">
    <property type="taxonomic scope" value="Bacteria"/>
</dbReference>
<dbReference type="OrthoDB" id="8903592at2"/>
<evidence type="ECO:0000313" key="2">
    <source>
        <dbReference type="Proteomes" id="UP000009282"/>
    </source>
</evidence>
<dbReference type="KEGG" id="gni:GNIT_1295"/>
<organism evidence="1 2">
    <name type="scientific">Glaciecola nitratireducens (strain JCM 12485 / KCTC 12276 / FR1064)</name>
    <dbReference type="NCBI Taxonomy" id="1085623"/>
    <lineage>
        <taxon>Bacteria</taxon>
        <taxon>Pseudomonadati</taxon>
        <taxon>Pseudomonadota</taxon>
        <taxon>Gammaproteobacteria</taxon>
        <taxon>Alteromonadales</taxon>
        <taxon>Alteromonadaceae</taxon>
        <taxon>Brumicola</taxon>
    </lineage>
</organism>
<dbReference type="Proteomes" id="UP000009282">
    <property type="component" value="Chromosome"/>
</dbReference>
<evidence type="ECO:0008006" key="3">
    <source>
        <dbReference type="Google" id="ProtNLM"/>
    </source>
</evidence>
<dbReference type="STRING" id="1085623.GNIT_1295"/>
<proteinExistence type="predicted"/>
<dbReference type="CDD" id="cd07819">
    <property type="entry name" value="SRPBCC_2"/>
    <property type="match status" value="1"/>
</dbReference>
<dbReference type="InterPro" id="IPR023393">
    <property type="entry name" value="START-like_dom_sf"/>
</dbReference>
<reference evidence="1 2" key="1">
    <citation type="journal article" date="2011" name="J. Bacteriol.">
        <title>Complete genome sequence of seawater bacterium Glaciecola nitratireducens FR1064T.</title>
        <authorList>
            <person name="Bian F."/>
            <person name="Qin Q.L."/>
            <person name="Xie B.B."/>
            <person name="Shu Y.L."/>
            <person name="Zhang X.Y."/>
            <person name="Yu Y."/>
            <person name="Chen B."/>
            <person name="Chen X.L."/>
            <person name="Zhou B.C."/>
            <person name="Zhang Y.Z."/>
        </authorList>
    </citation>
    <scope>NUCLEOTIDE SEQUENCE [LARGE SCALE GENOMIC DNA]</scope>
    <source>
        <strain evidence="2">JCM 12485 / KCTC 12276 / FR1064</strain>
    </source>
</reference>
<dbReference type="AlphaFoldDB" id="G4QL29"/>
<dbReference type="Gene3D" id="3.30.530.20">
    <property type="match status" value="1"/>
</dbReference>
<name>G4QL29_GLANF</name>
<dbReference type="SUPFAM" id="SSF55961">
    <property type="entry name" value="Bet v1-like"/>
    <property type="match status" value="1"/>
</dbReference>
<keyword evidence="2" id="KW-1185">Reference proteome</keyword>
<evidence type="ECO:0000313" key="1">
    <source>
        <dbReference type="EMBL" id="AEP29419.1"/>
    </source>
</evidence>